<feature type="domain" description="Exoribonuclease phosphorolytic" evidence="4">
    <location>
        <begin position="169"/>
        <end position="240"/>
    </location>
</feature>
<dbReference type="InterPro" id="IPR001247">
    <property type="entry name" value="ExoRNase_PH_dom1"/>
</dbReference>
<comment type="caution">
    <text evidence="5">The sequence shown here is derived from an EMBL/GenBank/DDBJ whole genome shotgun (WGS) entry which is preliminary data.</text>
</comment>
<dbReference type="CDD" id="cd11370">
    <property type="entry name" value="RNase_PH_RRP41"/>
    <property type="match status" value="1"/>
</dbReference>
<evidence type="ECO:0000256" key="1">
    <source>
        <dbReference type="ARBA" id="ARBA00006678"/>
    </source>
</evidence>
<feature type="region of interest" description="Disordered" evidence="2">
    <location>
        <begin position="56"/>
        <end position="78"/>
    </location>
</feature>
<reference evidence="5" key="1">
    <citation type="journal article" date="2023" name="Mol. Phylogenet. Evol.">
        <title>Genome-scale phylogeny and comparative genomics of the fungal order Sordariales.</title>
        <authorList>
            <person name="Hensen N."/>
            <person name="Bonometti L."/>
            <person name="Westerberg I."/>
            <person name="Brannstrom I.O."/>
            <person name="Guillou S."/>
            <person name="Cros-Aarteil S."/>
            <person name="Calhoun S."/>
            <person name="Haridas S."/>
            <person name="Kuo A."/>
            <person name="Mondo S."/>
            <person name="Pangilinan J."/>
            <person name="Riley R."/>
            <person name="LaButti K."/>
            <person name="Andreopoulos B."/>
            <person name="Lipzen A."/>
            <person name="Chen C."/>
            <person name="Yan M."/>
            <person name="Daum C."/>
            <person name="Ng V."/>
            <person name="Clum A."/>
            <person name="Steindorff A."/>
            <person name="Ohm R.A."/>
            <person name="Martin F."/>
            <person name="Silar P."/>
            <person name="Natvig D.O."/>
            <person name="Lalanne C."/>
            <person name="Gautier V."/>
            <person name="Ament-Velasquez S.L."/>
            <person name="Kruys A."/>
            <person name="Hutchinson M.I."/>
            <person name="Powell A.J."/>
            <person name="Barry K."/>
            <person name="Miller A.N."/>
            <person name="Grigoriev I.V."/>
            <person name="Debuchy R."/>
            <person name="Gladieux P."/>
            <person name="Hiltunen Thoren M."/>
            <person name="Johannesson H."/>
        </authorList>
    </citation>
    <scope>NUCLEOTIDE SEQUENCE</scope>
    <source>
        <strain evidence="5">CBS 103.79</strain>
    </source>
</reference>
<dbReference type="PANTHER" id="PTHR11953:SF0">
    <property type="entry name" value="EXOSOME COMPLEX COMPONENT RRP41"/>
    <property type="match status" value="1"/>
</dbReference>
<dbReference type="AlphaFoldDB" id="A0AAN6ME80"/>
<evidence type="ECO:0000256" key="2">
    <source>
        <dbReference type="SAM" id="MobiDB-lite"/>
    </source>
</evidence>
<protein>
    <submittedName>
        <fullName evidence="5">3' exoribonuclease family, domain 1-domain-containing protein</fullName>
    </submittedName>
</protein>
<proteinExistence type="inferred from homology"/>
<dbReference type="InterPro" id="IPR050080">
    <property type="entry name" value="RNase_PH"/>
</dbReference>
<dbReference type="GO" id="GO:0003723">
    <property type="term" value="F:RNA binding"/>
    <property type="evidence" value="ECO:0007669"/>
    <property type="project" value="TreeGrafter"/>
</dbReference>
<evidence type="ECO:0000259" key="3">
    <source>
        <dbReference type="Pfam" id="PF01138"/>
    </source>
</evidence>
<dbReference type="InterPro" id="IPR020568">
    <property type="entry name" value="Ribosomal_Su5_D2-typ_SF"/>
</dbReference>
<dbReference type="Proteomes" id="UP001303889">
    <property type="component" value="Unassembled WGS sequence"/>
</dbReference>
<keyword evidence="6" id="KW-1185">Reference proteome</keyword>
<dbReference type="Pfam" id="PF01138">
    <property type="entry name" value="RNase_PH"/>
    <property type="match status" value="1"/>
</dbReference>
<dbReference type="Pfam" id="PF03725">
    <property type="entry name" value="RNase_PH_C"/>
    <property type="match status" value="1"/>
</dbReference>
<dbReference type="InterPro" id="IPR036345">
    <property type="entry name" value="ExoRNase_PH_dom2_sf"/>
</dbReference>
<dbReference type="GO" id="GO:0000176">
    <property type="term" value="C:nuclear exosome (RNase complex)"/>
    <property type="evidence" value="ECO:0007669"/>
    <property type="project" value="TreeGrafter"/>
</dbReference>
<dbReference type="InterPro" id="IPR027408">
    <property type="entry name" value="PNPase/RNase_PH_dom_sf"/>
</dbReference>
<dbReference type="FunFam" id="3.30.230.70:FF:000024">
    <property type="entry name" value="Similar to exosome complex exonuclease RRP41"/>
    <property type="match status" value="1"/>
</dbReference>
<dbReference type="GO" id="GO:0034475">
    <property type="term" value="P:U4 snRNA 3'-end processing"/>
    <property type="evidence" value="ECO:0007669"/>
    <property type="project" value="TreeGrafter"/>
</dbReference>
<dbReference type="GO" id="GO:0000177">
    <property type="term" value="C:cytoplasmic exosome (RNase complex)"/>
    <property type="evidence" value="ECO:0007669"/>
    <property type="project" value="TreeGrafter"/>
</dbReference>
<dbReference type="GO" id="GO:0071051">
    <property type="term" value="P:poly(A)-dependent snoRNA 3'-end processing"/>
    <property type="evidence" value="ECO:0007669"/>
    <property type="project" value="TreeGrafter"/>
</dbReference>
<gene>
    <name evidence="5" type="ORF">C8A05DRAFT_37855</name>
</gene>
<dbReference type="SUPFAM" id="SSF54211">
    <property type="entry name" value="Ribosomal protein S5 domain 2-like"/>
    <property type="match status" value="1"/>
</dbReference>
<dbReference type="GO" id="GO:0005730">
    <property type="term" value="C:nucleolus"/>
    <property type="evidence" value="ECO:0007669"/>
    <property type="project" value="TreeGrafter"/>
</dbReference>
<evidence type="ECO:0000259" key="4">
    <source>
        <dbReference type="Pfam" id="PF03725"/>
    </source>
</evidence>
<evidence type="ECO:0000313" key="6">
    <source>
        <dbReference type="Proteomes" id="UP001303889"/>
    </source>
</evidence>
<dbReference type="Gene3D" id="3.30.230.70">
    <property type="entry name" value="GHMP Kinase, N-terminal domain"/>
    <property type="match status" value="1"/>
</dbReference>
<dbReference type="InterPro" id="IPR015847">
    <property type="entry name" value="ExoRNase_PH_dom2"/>
</dbReference>
<feature type="compositionally biased region" description="Gly residues" evidence="2">
    <location>
        <begin position="62"/>
        <end position="78"/>
    </location>
</feature>
<comment type="similarity">
    <text evidence="1">Belongs to the RNase PH family.</text>
</comment>
<dbReference type="GO" id="GO:0071028">
    <property type="term" value="P:nuclear mRNA surveillance"/>
    <property type="evidence" value="ECO:0007669"/>
    <property type="project" value="TreeGrafter"/>
</dbReference>
<dbReference type="PANTHER" id="PTHR11953">
    <property type="entry name" value="EXOSOME COMPLEX COMPONENT"/>
    <property type="match status" value="1"/>
</dbReference>
<organism evidence="5 6">
    <name type="scientific">Staphylotrichum tortipilum</name>
    <dbReference type="NCBI Taxonomy" id="2831512"/>
    <lineage>
        <taxon>Eukaryota</taxon>
        <taxon>Fungi</taxon>
        <taxon>Dikarya</taxon>
        <taxon>Ascomycota</taxon>
        <taxon>Pezizomycotina</taxon>
        <taxon>Sordariomycetes</taxon>
        <taxon>Sordariomycetidae</taxon>
        <taxon>Sordariales</taxon>
        <taxon>Chaetomiaceae</taxon>
        <taxon>Staphylotrichum</taxon>
    </lineage>
</organism>
<sequence>MPLDTSTYNLALLRVDGRRWNELRRVHAQIRTQAAADGSSYLEMGHTKVMCVVTGPTEPGPRRGGAGGGAAGGGGGTGGTGGKAEIVVSIVIAGFSSVDRKRYGRGDKRTLEMQSTVANAVAASLHTHLFPHSQITISLHVLSQDGSLLAALINAATLACVDAGIPMADYVAACTAGSTSTYAANDEGADPLLDLNHQEEQELPGLTVATLGDSDRVAVLVCESRVQVSRLEGMLAVGVDGCKQVRDILDRVVREKGRRMIQEGTVERGLGVNDMDVD</sequence>
<accession>A0AAN6ME80</accession>
<name>A0AAN6ME80_9PEZI</name>
<evidence type="ECO:0000313" key="5">
    <source>
        <dbReference type="EMBL" id="KAK3898559.1"/>
    </source>
</evidence>
<reference evidence="5" key="2">
    <citation type="submission" date="2023-05" db="EMBL/GenBank/DDBJ databases">
        <authorList>
            <consortium name="Lawrence Berkeley National Laboratory"/>
            <person name="Steindorff A."/>
            <person name="Hensen N."/>
            <person name="Bonometti L."/>
            <person name="Westerberg I."/>
            <person name="Brannstrom I.O."/>
            <person name="Guillou S."/>
            <person name="Cros-Aarteil S."/>
            <person name="Calhoun S."/>
            <person name="Haridas S."/>
            <person name="Kuo A."/>
            <person name="Mondo S."/>
            <person name="Pangilinan J."/>
            <person name="Riley R."/>
            <person name="Labutti K."/>
            <person name="Andreopoulos B."/>
            <person name="Lipzen A."/>
            <person name="Chen C."/>
            <person name="Yanf M."/>
            <person name="Daum C."/>
            <person name="Ng V."/>
            <person name="Clum A."/>
            <person name="Ohm R."/>
            <person name="Martin F."/>
            <person name="Silar P."/>
            <person name="Natvig D."/>
            <person name="Lalanne C."/>
            <person name="Gautier V."/>
            <person name="Ament-Velasquez S.L."/>
            <person name="Kruys A."/>
            <person name="Hutchinson M.I."/>
            <person name="Powell A.J."/>
            <person name="Barry K."/>
            <person name="Miller A.N."/>
            <person name="Grigoriev I.V."/>
            <person name="Debuchy R."/>
            <person name="Gladieux P."/>
            <person name="Thoren M.H."/>
            <person name="Johannesson H."/>
        </authorList>
    </citation>
    <scope>NUCLEOTIDE SEQUENCE</scope>
    <source>
        <strain evidence="5">CBS 103.79</strain>
    </source>
</reference>
<feature type="domain" description="Exoribonuclease phosphorolytic" evidence="3">
    <location>
        <begin position="22"/>
        <end position="166"/>
    </location>
</feature>
<dbReference type="GO" id="GO:0016075">
    <property type="term" value="P:rRNA catabolic process"/>
    <property type="evidence" value="ECO:0007669"/>
    <property type="project" value="TreeGrafter"/>
</dbReference>
<dbReference type="SUPFAM" id="SSF55666">
    <property type="entry name" value="Ribonuclease PH domain 2-like"/>
    <property type="match status" value="1"/>
</dbReference>
<dbReference type="EMBL" id="MU855917">
    <property type="protein sequence ID" value="KAK3898559.1"/>
    <property type="molecule type" value="Genomic_DNA"/>
</dbReference>